<evidence type="ECO:0000256" key="1">
    <source>
        <dbReference type="ARBA" id="ARBA00004141"/>
    </source>
</evidence>
<name>A0ABN2W6T0_9ACTN</name>
<keyword evidence="2" id="KW-0812">Transmembrane</keyword>
<protein>
    <recommendedName>
        <fullName evidence="7">DoxX family protein</fullName>
    </recommendedName>
</protein>
<comment type="subcellular location">
    <subcellularLocation>
        <location evidence="1">Membrane</location>
        <topology evidence="1">Multi-pass membrane protein</topology>
    </subcellularLocation>
</comment>
<sequence>MTLLRSVARPMLSAMFVLGGVNSLRNAKAMAPKAEPVADALGSVAPQASTSPANLVRINGAVHVVAGAALATGRFPRLSAFVLAGSLAPTTAVGHQFWKESDPASRQNQLIHFTKNVSLIGGLLMATLDPDPHKKFITRRAKDRAVDAKDAVAHRIDDLRH</sequence>
<evidence type="ECO:0000256" key="3">
    <source>
        <dbReference type="ARBA" id="ARBA00022989"/>
    </source>
</evidence>
<dbReference type="Proteomes" id="UP001501480">
    <property type="component" value="Unassembled WGS sequence"/>
</dbReference>
<proteinExistence type="predicted"/>
<dbReference type="EMBL" id="BAAAPY010000009">
    <property type="protein sequence ID" value="GAA2082665.1"/>
    <property type="molecule type" value="Genomic_DNA"/>
</dbReference>
<reference evidence="5 6" key="1">
    <citation type="journal article" date="2019" name="Int. J. Syst. Evol. Microbiol.">
        <title>The Global Catalogue of Microorganisms (GCM) 10K type strain sequencing project: providing services to taxonomists for standard genome sequencing and annotation.</title>
        <authorList>
            <consortium name="The Broad Institute Genomics Platform"/>
            <consortium name="The Broad Institute Genome Sequencing Center for Infectious Disease"/>
            <person name="Wu L."/>
            <person name="Ma J."/>
        </authorList>
    </citation>
    <scope>NUCLEOTIDE SEQUENCE [LARGE SCALE GENOMIC DNA]</scope>
    <source>
        <strain evidence="5 6">JCM 15749</strain>
    </source>
</reference>
<keyword evidence="6" id="KW-1185">Reference proteome</keyword>
<evidence type="ECO:0000313" key="6">
    <source>
        <dbReference type="Proteomes" id="UP001501480"/>
    </source>
</evidence>
<organism evidence="5 6">
    <name type="scientific">Aeromicrobium halocynthiae</name>
    <dbReference type="NCBI Taxonomy" id="560557"/>
    <lineage>
        <taxon>Bacteria</taxon>
        <taxon>Bacillati</taxon>
        <taxon>Actinomycetota</taxon>
        <taxon>Actinomycetes</taxon>
        <taxon>Propionibacteriales</taxon>
        <taxon>Nocardioidaceae</taxon>
        <taxon>Aeromicrobium</taxon>
    </lineage>
</organism>
<keyword evidence="3" id="KW-1133">Transmembrane helix</keyword>
<evidence type="ECO:0000313" key="5">
    <source>
        <dbReference type="EMBL" id="GAA2082665.1"/>
    </source>
</evidence>
<evidence type="ECO:0000256" key="4">
    <source>
        <dbReference type="ARBA" id="ARBA00023136"/>
    </source>
</evidence>
<comment type="caution">
    <text evidence="5">The sequence shown here is derived from an EMBL/GenBank/DDBJ whole genome shotgun (WGS) entry which is preliminary data.</text>
</comment>
<evidence type="ECO:0008006" key="7">
    <source>
        <dbReference type="Google" id="ProtNLM"/>
    </source>
</evidence>
<dbReference type="Pfam" id="PF07681">
    <property type="entry name" value="DoxX"/>
    <property type="match status" value="1"/>
</dbReference>
<dbReference type="InterPro" id="IPR032808">
    <property type="entry name" value="DoxX"/>
</dbReference>
<accession>A0ABN2W6T0</accession>
<dbReference type="RefSeq" id="WP_344329074.1">
    <property type="nucleotide sequence ID" value="NZ_BAAAPY010000009.1"/>
</dbReference>
<gene>
    <name evidence="5" type="ORF">GCM10009821_24480</name>
</gene>
<keyword evidence="4" id="KW-0472">Membrane</keyword>
<evidence type="ECO:0000256" key="2">
    <source>
        <dbReference type="ARBA" id="ARBA00022692"/>
    </source>
</evidence>